<evidence type="ECO:0000313" key="2">
    <source>
        <dbReference type="EMBL" id="WZC48308.1"/>
    </source>
</evidence>
<accession>A0ABZ2V706</accession>
<dbReference type="RefSeq" id="WP_341366425.1">
    <property type="nucleotide sequence ID" value="NZ_CP150951.2"/>
</dbReference>
<dbReference type="Gene3D" id="2.40.50.870">
    <property type="entry name" value="Protein of unknown function (DUF3299)"/>
    <property type="match status" value="1"/>
</dbReference>
<sequence>MALPRTLTVSATALFAGAPAFAERVDSPAWDALAAIEIEEVMTETSYEARKTFPADLEGGVAQFDITGFAVPLGDVANVREFMIVSDMGFCPFCGNPEHGTALQVTLAEPIPFIEEGMRLSLRGALEPVTDPQTSQSVILRDAVLIEG</sequence>
<organism evidence="2 3">
    <name type="scientific">Yoonia phaeophyticola</name>
    <dbReference type="NCBI Taxonomy" id="3137369"/>
    <lineage>
        <taxon>Bacteria</taxon>
        <taxon>Pseudomonadati</taxon>
        <taxon>Pseudomonadota</taxon>
        <taxon>Alphaproteobacteria</taxon>
        <taxon>Rhodobacterales</taxon>
        <taxon>Paracoccaceae</taxon>
        <taxon>Yoonia</taxon>
    </lineage>
</organism>
<dbReference type="Proteomes" id="UP001440612">
    <property type="component" value="Chromosome"/>
</dbReference>
<evidence type="ECO:0000313" key="3">
    <source>
        <dbReference type="Proteomes" id="UP001440612"/>
    </source>
</evidence>
<evidence type="ECO:0008006" key="4">
    <source>
        <dbReference type="Google" id="ProtNLM"/>
    </source>
</evidence>
<feature type="signal peptide" evidence="1">
    <location>
        <begin position="1"/>
        <end position="22"/>
    </location>
</feature>
<feature type="chain" id="PRO_5045977999" description="DUF3299 domain-containing protein" evidence="1">
    <location>
        <begin position="23"/>
        <end position="148"/>
    </location>
</feature>
<keyword evidence="3" id="KW-1185">Reference proteome</keyword>
<dbReference type="EMBL" id="CP150951">
    <property type="protein sequence ID" value="WZC48308.1"/>
    <property type="molecule type" value="Genomic_DNA"/>
</dbReference>
<name>A0ABZ2V706_9RHOB</name>
<gene>
    <name evidence="2" type="ORF">AABB29_15770</name>
</gene>
<proteinExistence type="predicted"/>
<reference evidence="3" key="1">
    <citation type="submission" date="2024-04" db="EMBL/GenBank/DDBJ databases">
        <title>Phylogenomic analyses of a clade within the roseobacter group suggest taxonomic reassignments of species of the genera Aestuariivita, Citreicella, Loktanella, Nautella, Pelagibaca, Ruegeria, Thalassobius, Thiobacimonas and Tropicibacter, and the proposal o.</title>
        <authorList>
            <person name="Jeon C.O."/>
        </authorList>
    </citation>
    <scope>NUCLEOTIDE SEQUENCE [LARGE SCALE GENOMIC DNA]</scope>
    <source>
        <strain evidence="3">BS5-3</strain>
    </source>
</reference>
<keyword evidence="1" id="KW-0732">Signal</keyword>
<protein>
    <recommendedName>
        <fullName evidence="4">DUF3299 domain-containing protein</fullName>
    </recommendedName>
</protein>
<evidence type="ECO:0000256" key="1">
    <source>
        <dbReference type="SAM" id="SignalP"/>
    </source>
</evidence>